<sequence length="234" mass="25945">MLSSARLISTSSPRSYAIPTAEVSSPLGQTQIHEQSPPVNQSGRLISSLPQDQHQLPPTHMFTGTVTRTGTMPQTVQITRQNQVFDKFLQKHYTRPLRLKAHDPNPAGFLREGDIVECGAYTQSEKDTKLAKDAERVTREEQRLAEQDKSGKAVRRFRRNEAKKKELKGKKVRGVQFVVRRVVTPFGTGLEERIEKLSVQPPGQEAAKEGGQNSLFKGMGGNESRQSRSAAVAG</sequence>
<accession>A0ACC3AAW0</accession>
<dbReference type="EMBL" id="JAPDRQ010000049">
    <property type="protein sequence ID" value="KAJ9658580.1"/>
    <property type="molecule type" value="Genomic_DNA"/>
</dbReference>
<protein>
    <submittedName>
        <fullName evidence="1">Uncharacterized protein</fullName>
    </submittedName>
</protein>
<organism evidence="1 2">
    <name type="scientific">Neophaeococcomyces mojaviensis</name>
    <dbReference type="NCBI Taxonomy" id="3383035"/>
    <lineage>
        <taxon>Eukaryota</taxon>
        <taxon>Fungi</taxon>
        <taxon>Dikarya</taxon>
        <taxon>Ascomycota</taxon>
        <taxon>Pezizomycotina</taxon>
        <taxon>Eurotiomycetes</taxon>
        <taxon>Chaetothyriomycetidae</taxon>
        <taxon>Chaetothyriales</taxon>
        <taxon>Chaetothyriales incertae sedis</taxon>
        <taxon>Neophaeococcomyces</taxon>
    </lineage>
</organism>
<keyword evidence="2" id="KW-1185">Reference proteome</keyword>
<evidence type="ECO:0000313" key="1">
    <source>
        <dbReference type="EMBL" id="KAJ9658580.1"/>
    </source>
</evidence>
<comment type="caution">
    <text evidence="1">The sequence shown here is derived from an EMBL/GenBank/DDBJ whole genome shotgun (WGS) entry which is preliminary data.</text>
</comment>
<evidence type="ECO:0000313" key="2">
    <source>
        <dbReference type="Proteomes" id="UP001172386"/>
    </source>
</evidence>
<gene>
    <name evidence="1" type="ORF">H2198_003598</name>
</gene>
<proteinExistence type="predicted"/>
<reference evidence="1" key="1">
    <citation type="submission" date="2022-10" db="EMBL/GenBank/DDBJ databases">
        <title>Culturing micro-colonial fungi from biological soil crusts in the Mojave desert and describing Neophaeococcomyces mojavensis, and introducing the new genera and species Taxawa tesnikishii.</title>
        <authorList>
            <person name="Kurbessoian T."/>
            <person name="Stajich J.E."/>
        </authorList>
    </citation>
    <scope>NUCLEOTIDE SEQUENCE</scope>
    <source>
        <strain evidence="1">JES_112</strain>
    </source>
</reference>
<name>A0ACC3AAW0_9EURO</name>
<dbReference type="Proteomes" id="UP001172386">
    <property type="component" value="Unassembled WGS sequence"/>
</dbReference>